<dbReference type="HAMAP" id="MF_00052_B">
    <property type="entry name" value="RNase_HII_B"/>
    <property type="match status" value="1"/>
</dbReference>
<evidence type="ECO:0000256" key="15">
    <source>
        <dbReference type="PROSITE-ProRule" id="PRU01319"/>
    </source>
</evidence>
<dbReference type="Gene3D" id="3.30.420.10">
    <property type="entry name" value="Ribonuclease H-like superfamily/Ribonuclease H"/>
    <property type="match status" value="1"/>
</dbReference>
<evidence type="ECO:0000256" key="7">
    <source>
        <dbReference type="ARBA" id="ARBA00019179"/>
    </source>
</evidence>
<dbReference type="EMBL" id="LOEE01000031">
    <property type="protein sequence ID" value="KXG75725.1"/>
    <property type="molecule type" value="Genomic_DNA"/>
</dbReference>
<dbReference type="NCBIfam" id="NF000595">
    <property type="entry name" value="PRK00015.1-3"/>
    <property type="match status" value="1"/>
</dbReference>
<dbReference type="EC" id="3.1.26.4" evidence="6 14"/>
<evidence type="ECO:0000256" key="13">
    <source>
        <dbReference type="ARBA" id="ARBA00023211"/>
    </source>
</evidence>
<name>A0A140L5A0_9FIRM</name>
<evidence type="ECO:0000256" key="5">
    <source>
        <dbReference type="ARBA" id="ARBA00007383"/>
    </source>
</evidence>
<keyword evidence="12 14" id="KW-0378">Hydrolase</keyword>
<evidence type="ECO:0000313" key="18">
    <source>
        <dbReference type="EMBL" id="KXG75725.1"/>
    </source>
</evidence>
<evidence type="ECO:0000256" key="2">
    <source>
        <dbReference type="ARBA" id="ARBA00001946"/>
    </source>
</evidence>
<dbReference type="SUPFAM" id="SSF53098">
    <property type="entry name" value="Ribonuclease H-like"/>
    <property type="match status" value="1"/>
</dbReference>
<dbReference type="GO" id="GO:0030145">
    <property type="term" value="F:manganese ion binding"/>
    <property type="evidence" value="ECO:0007669"/>
    <property type="project" value="UniProtKB-UniRule"/>
</dbReference>
<dbReference type="NCBIfam" id="NF000594">
    <property type="entry name" value="PRK00015.1-1"/>
    <property type="match status" value="1"/>
</dbReference>
<dbReference type="PANTHER" id="PTHR10954">
    <property type="entry name" value="RIBONUCLEASE H2 SUBUNIT A"/>
    <property type="match status" value="1"/>
</dbReference>
<proteinExistence type="inferred from homology"/>
<keyword evidence="19" id="KW-1185">Reference proteome</keyword>
<dbReference type="GO" id="GO:0003723">
    <property type="term" value="F:RNA binding"/>
    <property type="evidence" value="ECO:0007669"/>
    <property type="project" value="UniProtKB-UniRule"/>
</dbReference>
<evidence type="ECO:0000256" key="4">
    <source>
        <dbReference type="ARBA" id="ARBA00004496"/>
    </source>
</evidence>
<dbReference type="InterPro" id="IPR024567">
    <property type="entry name" value="RNase_HII/HIII_dom"/>
</dbReference>
<comment type="cofactor">
    <cofactor evidence="2">
        <name>Mg(2+)</name>
        <dbReference type="ChEBI" id="CHEBI:18420"/>
    </cofactor>
</comment>
<dbReference type="InterPro" id="IPR022898">
    <property type="entry name" value="RNase_HII"/>
</dbReference>
<dbReference type="GO" id="GO:0004523">
    <property type="term" value="F:RNA-DNA hybrid ribonuclease activity"/>
    <property type="evidence" value="ECO:0007669"/>
    <property type="project" value="UniProtKB-UniRule"/>
</dbReference>
<comment type="subcellular location">
    <subcellularLocation>
        <location evidence="4 14">Cytoplasm</location>
    </subcellularLocation>
</comment>
<dbReference type="Proteomes" id="UP000070456">
    <property type="component" value="Unassembled WGS sequence"/>
</dbReference>
<dbReference type="GO" id="GO:0043137">
    <property type="term" value="P:DNA replication, removal of RNA primer"/>
    <property type="evidence" value="ECO:0007669"/>
    <property type="project" value="TreeGrafter"/>
</dbReference>
<keyword evidence="11 14" id="KW-0255">Endonuclease</keyword>
<sequence>MEIAKLSAKDIHRWMENMKIEEAGKFIPYLLKDARNSVNKIGKDLEKKLDRHLKEKERIKKLWHYENELIRSGVRQIAGIDEAGRGPLAGPVVAAAVILPQDLFIEGIDDSKKISEPKREALFDIIQEKAIAVGIGIVENEVIDQINILNATKLAMKKAVADLKVQPEYLLIDAVKLADIHIKQYALVKGESKSISIAAASIIAKVTRDRIIRKYDEMYPQYGFAKHKGYGTKEHYESIEKYGLTGIHRKSFLKKIVGEGQNAHGLSE</sequence>
<keyword evidence="8 14" id="KW-0963">Cytoplasm</keyword>
<dbReference type="GO" id="GO:0005737">
    <property type="term" value="C:cytoplasm"/>
    <property type="evidence" value="ECO:0007669"/>
    <property type="project" value="UniProtKB-SubCell"/>
</dbReference>
<dbReference type="STRING" id="520762.AN619_14790"/>
<evidence type="ECO:0000256" key="6">
    <source>
        <dbReference type="ARBA" id="ARBA00012180"/>
    </source>
</evidence>
<comment type="similarity">
    <text evidence="5 14 16">Belongs to the RNase HII family.</text>
</comment>
<accession>A0A140L5A0</accession>
<comment type="catalytic activity">
    <reaction evidence="1 14 15 16">
        <text>Endonucleolytic cleavage to 5'-phosphomonoester.</text>
        <dbReference type="EC" id="3.1.26.4"/>
    </reaction>
</comment>
<dbReference type="OrthoDB" id="9803420at2"/>
<keyword evidence="9 14" id="KW-0540">Nuclease</keyword>
<dbReference type="RefSeq" id="WP_068556082.1">
    <property type="nucleotide sequence ID" value="NZ_LOEE01000031.1"/>
</dbReference>
<organism evidence="18 19">
    <name type="scientific">Thermotalea metallivorans</name>
    <dbReference type="NCBI Taxonomy" id="520762"/>
    <lineage>
        <taxon>Bacteria</taxon>
        <taxon>Bacillati</taxon>
        <taxon>Bacillota</taxon>
        <taxon>Clostridia</taxon>
        <taxon>Peptostreptococcales</taxon>
        <taxon>Thermotaleaceae</taxon>
        <taxon>Thermotalea</taxon>
    </lineage>
</organism>
<evidence type="ECO:0000256" key="1">
    <source>
        <dbReference type="ARBA" id="ARBA00000077"/>
    </source>
</evidence>
<protein>
    <recommendedName>
        <fullName evidence="7 14">Ribonuclease HII</fullName>
        <shortName evidence="14">RNase HII</shortName>
        <ecNumber evidence="6 14">3.1.26.4</ecNumber>
    </recommendedName>
</protein>
<dbReference type="PANTHER" id="PTHR10954:SF18">
    <property type="entry name" value="RIBONUCLEASE HII"/>
    <property type="match status" value="1"/>
</dbReference>
<evidence type="ECO:0000313" key="19">
    <source>
        <dbReference type="Proteomes" id="UP000070456"/>
    </source>
</evidence>
<evidence type="ECO:0000256" key="12">
    <source>
        <dbReference type="ARBA" id="ARBA00022801"/>
    </source>
</evidence>
<evidence type="ECO:0000256" key="16">
    <source>
        <dbReference type="RuleBase" id="RU003515"/>
    </source>
</evidence>
<dbReference type="GO" id="GO:0032299">
    <property type="term" value="C:ribonuclease H2 complex"/>
    <property type="evidence" value="ECO:0007669"/>
    <property type="project" value="TreeGrafter"/>
</dbReference>
<evidence type="ECO:0000256" key="8">
    <source>
        <dbReference type="ARBA" id="ARBA00022490"/>
    </source>
</evidence>
<gene>
    <name evidence="14 18" type="primary">rnhB</name>
    <name evidence="18" type="ORF">AN619_14790</name>
</gene>
<evidence type="ECO:0000256" key="9">
    <source>
        <dbReference type="ARBA" id="ARBA00022722"/>
    </source>
</evidence>
<feature type="binding site" evidence="14 15">
    <location>
        <position position="81"/>
    </location>
    <ligand>
        <name>a divalent metal cation</name>
        <dbReference type="ChEBI" id="CHEBI:60240"/>
    </ligand>
</feature>
<keyword evidence="13 14" id="KW-0464">Manganese</keyword>
<evidence type="ECO:0000256" key="10">
    <source>
        <dbReference type="ARBA" id="ARBA00022723"/>
    </source>
</evidence>
<dbReference type="AlphaFoldDB" id="A0A140L5A0"/>
<comment type="caution">
    <text evidence="18">The sequence shown here is derived from an EMBL/GenBank/DDBJ whole genome shotgun (WGS) entry which is preliminary data.</text>
</comment>
<dbReference type="FunFam" id="3.30.420.10:FF:000006">
    <property type="entry name" value="Ribonuclease HII"/>
    <property type="match status" value="1"/>
</dbReference>
<dbReference type="InterPro" id="IPR001352">
    <property type="entry name" value="RNase_HII/HIII"/>
</dbReference>
<evidence type="ECO:0000256" key="14">
    <source>
        <dbReference type="HAMAP-Rule" id="MF_00052"/>
    </source>
</evidence>
<dbReference type="InterPro" id="IPR012337">
    <property type="entry name" value="RNaseH-like_sf"/>
</dbReference>
<dbReference type="PROSITE" id="PS51975">
    <property type="entry name" value="RNASE_H_2"/>
    <property type="match status" value="1"/>
</dbReference>
<feature type="binding site" evidence="14 15">
    <location>
        <position position="173"/>
    </location>
    <ligand>
        <name>a divalent metal cation</name>
        <dbReference type="ChEBI" id="CHEBI:60240"/>
    </ligand>
</feature>
<keyword evidence="10 14" id="KW-0479">Metal-binding</keyword>
<evidence type="ECO:0000256" key="11">
    <source>
        <dbReference type="ARBA" id="ARBA00022759"/>
    </source>
</evidence>
<comment type="cofactor">
    <cofactor evidence="14 15">
        <name>Mn(2+)</name>
        <dbReference type="ChEBI" id="CHEBI:29035"/>
    </cofactor>
    <cofactor evidence="14 15">
        <name>Mg(2+)</name>
        <dbReference type="ChEBI" id="CHEBI:18420"/>
    </cofactor>
    <text evidence="14 15">Manganese or magnesium. Binds 1 divalent metal ion per monomer in the absence of substrate. May bind a second metal ion after substrate binding.</text>
</comment>
<dbReference type="GO" id="GO:0006298">
    <property type="term" value="P:mismatch repair"/>
    <property type="evidence" value="ECO:0007669"/>
    <property type="project" value="TreeGrafter"/>
</dbReference>
<reference evidence="18 19" key="1">
    <citation type="submission" date="2015-12" db="EMBL/GenBank/DDBJ databases">
        <title>Draft genome sequence of the thermoanaerobe Thermotalea metallivorans, an isolate from the runoff channel of the Great Artesian Basin, Australia.</title>
        <authorList>
            <person name="Patel B.K."/>
        </authorList>
    </citation>
    <scope>NUCLEOTIDE SEQUENCE [LARGE SCALE GENOMIC DNA]</scope>
    <source>
        <strain evidence="18 19">B2-1</strain>
    </source>
</reference>
<dbReference type="CDD" id="cd07182">
    <property type="entry name" value="RNase_HII_bacteria_HII_like"/>
    <property type="match status" value="1"/>
</dbReference>
<evidence type="ECO:0000259" key="17">
    <source>
        <dbReference type="PROSITE" id="PS51975"/>
    </source>
</evidence>
<comment type="function">
    <text evidence="3 14 16">Endonuclease that specifically degrades the RNA of RNA-DNA hybrids.</text>
</comment>
<feature type="domain" description="RNase H type-2" evidence="17">
    <location>
        <begin position="75"/>
        <end position="264"/>
    </location>
</feature>
<evidence type="ECO:0000256" key="3">
    <source>
        <dbReference type="ARBA" id="ARBA00004065"/>
    </source>
</evidence>
<feature type="binding site" evidence="14 15">
    <location>
        <position position="82"/>
    </location>
    <ligand>
        <name>a divalent metal cation</name>
        <dbReference type="ChEBI" id="CHEBI:60240"/>
    </ligand>
</feature>
<dbReference type="InterPro" id="IPR036397">
    <property type="entry name" value="RNaseH_sf"/>
</dbReference>
<dbReference type="Pfam" id="PF01351">
    <property type="entry name" value="RNase_HII"/>
    <property type="match status" value="1"/>
</dbReference>
<dbReference type="PATRIC" id="fig|520762.4.peg.1644"/>